<dbReference type="KEGG" id="rpa:TX73_008195"/>
<proteinExistence type="predicted"/>
<dbReference type="RefSeq" id="WP_012495193.1">
    <property type="nucleotide sequence ID" value="NZ_CP116810.1"/>
</dbReference>
<dbReference type="GeneID" id="66892626"/>
<dbReference type="Proteomes" id="UP000001426">
    <property type="component" value="Chromosome"/>
</dbReference>
<dbReference type="EMBL" id="CP116810">
    <property type="protein sequence ID" value="WCL91735.1"/>
    <property type="molecule type" value="Genomic_DNA"/>
</dbReference>
<organism evidence="1 2">
    <name type="scientific">Rhodopseudomonas palustris (strain ATCC BAA-98 / CGA009)</name>
    <dbReference type="NCBI Taxonomy" id="258594"/>
    <lineage>
        <taxon>Bacteria</taxon>
        <taxon>Pseudomonadati</taxon>
        <taxon>Pseudomonadota</taxon>
        <taxon>Alphaproteobacteria</taxon>
        <taxon>Hyphomicrobiales</taxon>
        <taxon>Nitrobacteraceae</taxon>
        <taxon>Rhodopseudomonas</taxon>
    </lineage>
</organism>
<evidence type="ECO:0000313" key="1">
    <source>
        <dbReference type="EMBL" id="WCL91735.1"/>
    </source>
</evidence>
<protein>
    <submittedName>
        <fullName evidence="1">Uncharacterized protein</fullName>
    </submittedName>
</protein>
<name>A0AAF0BLU6_RHOPA</name>
<dbReference type="AlphaFoldDB" id="A0AAF0BLU6"/>
<gene>
    <name evidence="1" type="ORF">TX73_008195</name>
</gene>
<sequence>MLAASEFVVGCLADANELCLVIPRTEYESLVLVSAGTAIVLEGNHEFVCFPSGGNESWKGVIVPGVKIEVDETAMFDAENWRLPPGAMVRRGAELVIVARDDQGFSRVTQCPIVNGLPRCRDNFAAGFARWQVVIGRGEERRILKVVDIAKSA</sequence>
<keyword evidence="2" id="KW-1185">Reference proteome</keyword>
<reference evidence="1 2" key="1">
    <citation type="journal article" date="2004" name="Nat. Biotechnol.">
        <title>Complete genome sequence of the metabolically versatile photosynthetic bacterium Rhodopseudomonas palustris.</title>
        <authorList>
            <person name="Larimer F.W."/>
            <person name="Chain P."/>
            <person name="Hauser L."/>
            <person name="Lamerdin J."/>
            <person name="Malfatti S."/>
            <person name="Do L."/>
            <person name="Land M.L."/>
            <person name="Pelletier D.A."/>
            <person name="Beatty J.T."/>
            <person name="Lang A.S."/>
            <person name="Tabita F.R."/>
            <person name="Gibson J.L."/>
            <person name="Hanson T.E."/>
            <person name="Bobst C."/>
            <person name="Torres J.L."/>
            <person name="Peres C."/>
            <person name="Harrison F.H."/>
            <person name="Gibson J."/>
            <person name="Harwood C.S."/>
        </authorList>
    </citation>
    <scope>NUCLEOTIDE SEQUENCE [LARGE SCALE GENOMIC DNA]</scope>
    <source>
        <strain evidence="2">ATCC BAA-98 / CGA009</strain>
    </source>
</reference>
<accession>A0AAF0BLU6</accession>
<evidence type="ECO:0000313" key="2">
    <source>
        <dbReference type="Proteomes" id="UP000001426"/>
    </source>
</evidence>